<dbReference type="AlphaFoldDB" id="A0A8X6QNJ3"/>
<gene>
    <name evidence="2" type="ORF">NPIL_355361</name>
</gene>
<evidence type="ECO:0000313" key="3">
    <source>
        <dbReference type="Proteomes" id="UP000887013"/>
    </source>
</evidence>
<protein>
    <submittedName>
        <fullName evidence="2">Uncharacterized protein</fullName>
    </submittedName>
</protein>
<feature type="region of interest" description="Disordered" evidence="1">
    <location>
        <begin position="26"/>
        <end position="56"/>
    </location>
</feature>
<keyword evidence="3" id="KW-1185">Reference proteome</keyword>
<proteinExistence type="predicted"/>
<evidence type="ECO:0000256" key="1">
    <source>
        <dbReference type="SAM" id="MobiDB-lite"/>
    </source>
</evidence>
<sequence length="115" mass="13160">MAAFLHVDGSQNRSRWEVLRWPDSPTLSKSKIEAGPPRRNRNTIMHGKMQSTVTESHAEASVKCEFPPVEVQKKGNDILLRRSVPIEMPCVNLEPPDLESRRNPLERDTLTFKKI</sequence>
<dbReference type="Proteomes" id="UP000887013">
    <property type="component" value="Unassembled WGS sequence"/>
</dbReference>
<name>A0A8X6QNJ3_NEPPI</name>
<dbReference type="EMBL" id="BMAW01083468">
    <property type="protein sequence ID" value="GFU34196.1"/>
    <property type="molecule type" value="Genomic_DNA"/>
</dbReference>
<organism evidence="2 3">
    <name type="scientific">Nephila pilipes</name>
    <name type="common">Giant wood spider</name>
    <name type="synonym">Nephila maculata</name>
    <dbReference type="NCBI Taxonomy" id="299642"/>
    <lineage>
        <taxon>Eukaryota</taxon>
        <taxon>Metazoa</taxon>
        <taxon>Ecdysozoa</taxon>
        <taxon>Arthropoda</taxon>
        <taxon>Chelicerata</taxon>
        <taxon>Arachnida</taxon>
        <taxon>Araneae</taxon>
        <taxon>Araneomorphae</taxon>
        <taxon>Entelegynae</taxon>
        <taxon>Araneoidea</taxon>
        <taxon>Nephilidae</taxon>
        <taxon>Nephila</taxon>
    </lineage>
</organism>
<evidence type="ECO:0000313" key="2">
    <source>
        <dbReference type="EMBL" id="GFU34196.1"/>
    </source>
</evidence>
<reference evidence="2" key="1">
    <citation type="submission" date="2020-08" db="EMBL/GenBank/DDBJ databases">
        <title>Multicomponent nature underlies the extraordinary mechanical properties of spider dragline silk.</title>
        <authorList>
            <person name="Kono N."/>
            <person name="Nakamura H."/>
            <person name="Mori M."/>
            <person name="Yoshida Y."/>
            <person name="Ohtoshi R."/>
            <person name="Malay A.D."/>
            <person name="Moran D.A.P."/>
            <person name="Tomita M."/>
            <person name="Numata K."/>
            <person name="Arakawa K."/>
        </authorList>
    </citation>
    <scope>NUCLEOTIDE SEQUENCE</scope>
</reference>
<comment type="caution">
    <text evidence="2">The sequence shown here is derived from an EMBL/GenBank/DDBJ whole genome shotgun (WGS) entry which is preliminary data.</text>
</comment>
<accession>A0A8X6QNJ3</accession>